<dbReference type="Proteomes" id="UP001385951">
    <property type="component" value="Unassembled WGS sequence"/>
</dbReference>
<proteinExistence type="predicted"/>
<feature type="compositionally biased region" description="Low complexity" evidence="1">
    <location>
        <begin position="92"/>
        <end position="103"/>
    </location>
</feature>
<name>A0AAW0GSL6_9APHY</name>
<dbReference type="AlphaFoldDB" id="A0AAW0GSL6"/>
<evidence type="ECO:0000256" key="1">
    <source>
        <dbReference type="SAM" id="MobiDB-lite"/>
    </source>
</evidence>
<feature type="compositionally biased region" description="Polar residues" evidence="1">
    <location>
        <begin position="42"/>
        <end position="83"/>
    </location>
</feature>
<evidence type="ECO:0000313" key="2">
    <source>
        <dbReference type="EMBL" id="KAK7696413.1"/>
    </source>
</evidence>
<reference evidence="2 3" key="1">
    <citation type="submission" date="2022-09" db="EMBL/GenBank/DDBJ databases">
        <authorList>
            <person name="Palmer J.M."/>
        </authorList>
    </citation>
    <scope>NUCLEOTIDE SEQUENCE [LARGE SCALE GENOMIC DNA]</scope>
    <source>
        <strain evidence="2 3">DSM 7382</strain>
    </source>
</reference>
<organism evidence="2 3">
    <name type="scientific">Cerrena zonata</name>
    <dbReference type="NCBI Taxonomy" id="2478898"/>
    <lineage>
        <taxon>Eukaryota</taxon>
        <taxon>Fungi</taxon>
        <taxon>Dikarya</taxon>
        <taxon>Basidiomycota</taxon>
        <taxon>Agaricomycotina</taxon>
        <taxon>Agaricomycetes</taxon>
        <taxon>Polyporales</taxon>
        <taxon>Cerrenaceae</taxon>
        <taxon>Cerrena</taxon>
    </lineage>
</organism>
<keyword evidence="3" id="KW-1185">Reference proteome</keyword>
<feature type="region of interest" description="Disordered" evidence="1">
    <location>
        <begin position="1"/>
        <end position="211"/>
    </location>
</feature>
<feature type="region of interest" description="Disordered" evidence="1">
    <location>
        <begin position="284"/>
        <end position="325"/>
    </location>
</feature>
<evidence type="ECO:0000313" key="3">
    <source>
        <dbReference type="Proteomes" id="UP001385951"/>
    </source>
</evidence>
<feature type="compositionally biased region" description="Polar residues" evidence="1">
    <location>
        <begin position="185"/>
        <end position="198"/>
    </location>
</feature>
<accession>A0AAW0GSL6</accession>
<dbReference type="EMBL" id="JASBNA010000001">
    <property type="protein sequence ID" value="KAK7696413.1"/>
    <property type="molecule type" value="Genomic_DNA"/>
</dbReference>
<comment type="caution">
    <text evidence="2">The sequence shown here is derived from an EMBL/GenBank/DDBJ whole genome shotgun (WGS) entry which is preliminary data.</text>
</comment>
<gene>
    <name evidence="2" type="ORF">QCA50_001070</name>
</gene>
<sequence>MSHRGRPRYVNASAGKASRPPAPARTPSKVFVDIVTKPRPGLQSNDSLSTHSTSHLRPNMTTPSSTGDAISAAPSQHSYTSKASPAEADEMNIISPNNTSPSNQHKKLRHSPETESPRVGPPRKRQRQQTRSSSHQEGSAGHHHMHLSEIARGKQRAGSPTPSVSTSHRKRLPSAGASERKSVPTWETLTPVTSTTPDSVAEGQPDHETPAPGQYTQCAGCEQSFITEKVNLLYCGKCRFDALNRHKHFKTAASPSLAMDGLSDPVGDELDEKEVESVMLNSSGPHCTSDPGDLQEHPCHATPLFSRNSDPLQEVHPNPQANPNNIIILPKTSTSTNEYQHINDLLYHLAGITNSIRPSTSSQPAATINFKGVVTRPLDITRYPHFPLISETLLNEISLEVKAKSFLPFILPRKQFKTNHGHCLGVVFSCQCNEGIPGEPCPGKLQVAVTAVQSEPGPPAISINVALEH</sequence>
<protein>
    <submittedName>
        <fullName evidence="2">Uncharacterized protein</fullName>
    </submittedName>
</protein>